<dbReference type="InterPro" id="IPR050368">
    <property type="entry name" value="ClC-type_chloride_channel"/>
</dbReference>
<evidence type="ECO:0000256" key="6">
    <source>
        <dbReference type="ARBA" id="ARBA00023136"/>
    </source>
</evidence>
<evidence type="ECO:0000256" key="5">
    <source>
        <dbReference type="ARBA" id="ARBA00023065"/>
    </source>
</evidence>
<accession>A0ABW2AUR1</accession>
<keyword evidence="5" id="KW-0406">Ion transport</keyword>
<feature type="transmembrane region" description="Helical" evidence="10">
    <location>
        <begin position="176"/>
        <end position="196"/>
    </location>
</feature>
<protein>
    <submittedName>
        <fullName evidence="11">Chloride channel protein</fullName>
    </submittedName>
</protein>
<feature type="transmembrane region" description="Helical" evidence="10">
    <location>
        <begin position="249"/>
        <end position="269"/>
    </location>
</feature>
<dbReference type="RefSeq" id="WP_377822503.1">
    <property type="nucleotide sequence ID" value="NZ_JBHSWJ010000002.1"/>
</dbReference>
<evidence type="ECO:0000313" key="12">
    <source>
        <dbReference type="Proteomes" id="UP001596356"/>
    </source>
</evidence>
<evidence type="ECO:0000256" key="3">
    <source>
        <dbReference type="ARBA" id="ARBA00022692"/>
    </source>
</evidence>
<gene>
    <name evidence="11" type="ORF">ACFQBT_10375</name>
</gene>
<evidence type="ECO:0000256" key="2">
    <source>
        <dbReference type="ARBA" id="ARBA00022448"/>
    </source>
</evidence>
<evidence type="ECO:0000256" key="4">
    <source>
        <dbReference type="ARBA" id="ARBA00022989"/>
    </source>
</evidence>
<feature type="transmembrane region" description="Helical" evidence="10">
    <location>
        <begin position="321"/>
        <end position="338"/>
    </location>
</feature>
<organism evidence="11 12">
    <name type="scientific">Branchiibius cervicis</name>
    <dbReference type="NCBI Taxonomy" id="908252"/>
    <lineage>
        <taxon>Bacteria</taxon>
        <taxon>Bacillati</taxon>
        <taxon>Actinomycetota</taxon>
        <taxon>Actinomycetes</taxon>
        <taxon>Micrococcales</taxon>
        <taxon>Dermacoccaceae</taxon>
        <taxon>Branchiibius</taxon>
    </lineage>
</organism>
<proteinExistence type="predicted"/>
<dbReference type="SUPFAM" id="SSF81340">
    <property type="entry name" value="Clc chloride channel"/>
    <property type="match status" value="1"/>
</dbReference>
<dbReference type="Gene3D" id="1.10.3080.10">
    <property type="entry name" value="Clc chloride channel"/>
    <property type="match status" value="1"/>
</dbReference>
<dbReference type="InterPro" id="IPR001807">
    <property type="entry name" value="ClC"/>
</dbReference>
<dbReference type="Proteomes" id="UP001596356">
    <property type="component" value="Unassembled WGS sequence"/>
</dbReference>
<feature type="transmembrane region" description="Helical" evidence="10">
    <location>
        <begin position="144"/>
        <end position="169"/>
    </location>
</feature>
<evidence type="ECO:0000313" key="11">
    <source>
        <dbReference type="EMBL" id="MFC6714195.1"/>
    </source>
</evidence>
<evidence type="ECO:0000256" key="8">
    <source>
        <dbReference type="ARBA" id="ARBA00023214"/>
    </source>
</evidence>
<comment type="subcellular location">
    <subcellularLocation>
        <location evidence="1">Membrane</location>
        <topology evidence="1">Multi-pass membrane protein</topology>
    </subcellularLocation>
</comment>
<dbReference type="EMBL" id="JBHSWJ010000002">
    <property type="protein sequence ID" value="MFC6714195.1"/>
    <property type="molecule type" value="Genomic_DNA"/>
</dbReference>
<keyword evidence="9" id="KW-0407">Ion channel</keyword>
<feature type="transmembrane region" description="Helical" evidence="10">
    <location>
        <begin position="344"/>
        <end position="371"/>
    </location>
</feature>
<name>A0ABW2AUR1_9MICO</name>
<dbReference type="PANTHER" id="PTHR43427:SF6">
    <property type="entry name" value="CHLORIDE CHANNEL PROTEIN CLC-E"/>
    <property type="match status" value="1"/>
</dbReference>
<keyword evidence="7" id="KW-0869">Chloride channel</keyword>
<keyword evidence="12" id="KW-1185">Reference proteome</keyword>
<keyword evidence="4 10" id="KW-1133">Transmembrane helix</keyword>
<keyword evidence="3 10" id="KW-0812">Transmembrane</keyword>
<keyword evidence="8" id="KW-0868">Chloride</keyword>
<feature type="transmembrane region" description="Helical" evidence="10">
    <location>
        <begin position="289"/>
        <end position="309"/>
    </location>
</feature>
<dbReference type="PRINTS" id="PR00762">
    <property type="entry name" value="CLCHANNEL"/>
</dbReference>
<comment type="caution">
    <text evidence="11">The sequence shown here is derived from an EMBL/GenBank/DDBJ whole genome shotgun (WGS) entry which is preliminary data.</text>
</comment>
<reference evidence="12" key="1">
    <citation type="journal article" date="2019" name="Int. J. Syst. Evol. Microbiol.">
        <title>The Global Catalogue of Microorganisms (GCM) 10K type strain sequencing project: providing services to taxonomists for standard genome sequencing and annotation.</title>
        <authorList>
            <consortium name="The Broad Institute Genomics Platform"/>
            <consortium name="The Broad Institute Genome Sequencing Center for Infectious Disease"/>
            <person name="Wu L."/>
            <person name="Ma J."/>
        </authorList>
    </citation>
    <scope>NUCLEOTIDE SEQUENCE [LARGE SCALE GENOMIC DNA]</scope>
    <source>
        <strain evidence="12">NBRC 106593</strain>
    </source>
</reference>
<evidence type="ECO:0000256" key="10">
    <source>
        <dbReference type="SAM" id="Phobius"/>
    </source>
</evidence>
<keyword evidence="2" id="KW-0813">Transport</keyword>
<feature type="transmembrane region" description="Helical" evidence="10">
    <location>
        <begin position="216"/>
        <end position="237"/>
    </location>
</feature>
<dbReference type="InterPro" id="IPR014743">
    <property type="entry name" value="Cl-channel_core"/>
</dbReference>
<dbReference type="Pfam" id="PF00654">
    <property type="entry name" value="Voltage_CLC"/>
    <property type="match status" value="1"/>
</dbReference>
<keyword evidence="6 10" id="KW-0472">Membrane</keyword>
<evidence type="ECO:0000256" key="1">
    <source>
        <dbReference type="ARBA" id="ARBA00004141"/>
    </source>
</evidence>
<feature type="transmembrane region" description="Helical" evidence="10">
    <location>
        <begin position="48"/>
        <end position="72"/>
    </location>
</feature>
<sequence>MSAIVAVLGVTSGLVGGLLVILLHAVQHIAFGYSEGLFLYGSEQAPPWRRLVCLMAAGLIAGVGWWAVYRWFKPLVSIGAALGREDTDGRRMPFWPTVVHGLLQIVTVALGSPLGREVAPREISAAVADRITASVGILGHPRRVLIASSAGAGLAAVYGVPLGGAIFTLEVLLVSFAWSCVIPALACSAIASGVAAAIVPDDLQYTVGHTPVTASVWFWAVVFGPLCGLAAWGFRWFTRRCAASAPRDWHLIPRAFAAFTTVGAISMLLPEILGNGKAAAQVGFDHSVGFWMLLALLAARVIAVGLALLGGGQGGLLTPSIANGSLLGALVGTLWSGLNPGTVITTYALIGAAAFLAAAQRMPATAIVLVFELTRMDAALLGPAMLAAAGAAAIERAIDRSPRAARLTSGQTGSG</sequence>
<evidence type="ECO:0000256" key="9">
    <source>
        <dbReference type="ARBA" id="ARBA00023303"/>
    </source>
</evidence>
<dbReference type="PANTHER" id="PTHR43427">
    <property type="entry name" value="CHLORIDE CHANNEL PROTEIN CLC-E"/>
    <property type="match status" value="1"/>
</dbReference>
<evidence type="ECO:0000256" key="7">
    <source>
        <dbReference type="ARBA" id="ARBA00023173"/>
    </source>
</evidence>